<dbReference type="GO" id="GO:0000981">
    <property type="term" value="F:DNA-binding transcription factor activity, RNA polymerase II-specific"/>
    <property type="evidence" value="ECO:0007669"/>
    <property type="project" value="InterPro"/>
</dbReference>
<dbReference type="GO" id="GO:0005634">
    <property type="term" value="C:nucleus"/>
    <property type="evidence" value="ECO:0007669"/>
    <property type="project" value="UniProtKB-SubCell"/>
</dbReference>
<proteinExistence type="predicted"/>
<dbReference type="AlphaFoldDB" id="A0A2T9ZJZ8"/>
<feature type="compositionally biased region" description="Low complexity" evidence="8">
    <location>
        <begin position="344"/>
        <end position="355"/>
    </location>
</feature>
<evidence type="ECO:0000256" key="4">
    <source>
        <dbReference type="ARBA" id="ARBA00023015"/>
    </source>
</evidence>
<dbReference type="PANTHER" id="PTHR31313">
    <property type="entry name" value="TY1 ENHANCER ACTIVATOR"/>
    <property type="match status" value="1"/>
</dbReference>
<keyword evidence="3" id="KW-0862">Zinc</keyword>
<dbReference type="CDD" id="cd00067">
    <property type="entry name" value="GAL4"/>
    <property type="match status" value="1"/>
</dbReference>
<evidence type="ECO:0000313" key="10">
    <source>
        <dbReference type="EMBL" id="PVV04895.1"/>
    </source>
</evidence>
<evidence type="ECO:0000256" key="1">
    <source>
        <dbReference type="ARBA" id="ARBA00004123"/>
    </source>
</evidence>
<dbReference type="GO" id="GO:0008270">
    <property type="term" value="F:zinc ion binding"/>
    <property type="evidence" value="ECO:0007669"/>
    <property type="project" value="InterPro"/>
</dbReference>
<evidence type="ECO:0000256" key="8">
    <source>
        <dbReference type="SAM" id="MobiDB-lite"/>
    </source>
</evidence>
<dbReference type="GO" id="GO:0003677">
    <property type="term" value="F:DNA binding"/>
    <property type="evidence" value="ECO:0007669"/>
    <property type="project" value="UniProtKB-KW"/>
</dbReference>
<evidence type="ECO:0000259" key="9">
    <source>
        <dbReference type="PROSITE" id="PS50048"/>
    </source>
</evidence>
<accession>A0A2T9ZJZ8</accession>
<dbReference type="EMBL" id="MBFS01000067">
    <property type="protein sequence ID" value="PVV04895.1"/>
    <property type="molecule type" value="Genomic_DNA"/>
</dbReference>
<dbReference type="InterPro" id="IPR001138">
    <property type="entry name" value="Zn2Cys6_DnaBD"/>
</dbReference>
<comment type="subcellular location">
    <subcellularLocation>
        <location evidence="1">Nucleus</location>
    </subcellularLocation>
</comment>
<sequence>MNQSFTKLALSTEGNDKEEILNENNDELPQPILDHSDDVIVDSESNRTQEENKTAIVSGYNNNPIILPALNSGQRERVDIYSPAEIKKRITRKRVSQACALCRKKKIRCDGVHPACSICIEKGLECYYLEKKKRGRPSKSGDKVYTKDREFIENIARKGQLGPFQCDIEIRRKYLYNPLGGVGNRDFRRGLCLCGSRRVYDCGHDCGHFDRIKQEPSSSSQLLEVGLGLSRDIQSNKKIVFNNFFKSLDENYQRICSEQEYNFEHQYSLSENLDSPFIHEYSADMRDRPNSLSPDPIGKNRRFSAHKSYLSSFDDRNSYLCPQIFIESGDLYDNGQNDEMECEPNQNDPPNLPNDDNYDSVSPVSQDNNDLFFNYDPEVEGDPNFSDYVFE</sequence>
<dbReference type="SMART" id="SM00066">
    <property type="entry name" value="GAL4"/>
    <property type="match status" value="1"/>
</dbReference>
<dbReference type="InterPro" id="IPR036864">
    <property type="entry name" value="Zn2-C6_fun-type_DNA-bd_sf"/>
</dbReference>
<dbReference type="OrthoDB" id="2123952at2759"/>
<evidence type="ECO:0000256" key="3">
    <source>
        <dbReference type="ARBA" id="ARBA00022833"/>
    </source>
</evidence>
<feature type="domain" description="Zn(2)-C6 fungal-type" evidence="9">
    <location>
        <begin position="98"/>
        <end position="128"/>
    </location>
</feature>
<dbReference type="STRING" id="133381.A0A2T9ZJZ8"/>
<gene>
    <name evidence="10" type="ORF">BB560_000599</name>
</gene>
<keyword evidence="2" id="KW-0479">Metal-binding</keyword>
<keyword evidence="5" id="KW-0238">DNA-binding</keyword>
<dbReference type="PRINTS" id="PR00755">
    <property type="entry name" value="AFLATOXINBRP"/>
</dbReference>
<dbReference type="InterPro" id="IPR051615">
    <property type="entry name" value="Transcr_Regulatory_Elem"/>
</dbReference>
<dbReference type="PROSITE" id="PS50048">
    <property type="entry name" value="ZN2_CY6_FUNGAL_2"/>
    <property type="match status" value="1"/>
</dbReference>
<dbReference type="Pfam" id="PF00172">
    <property type="entry name" value="Zn_clus"/>
    <property type="match status" value="1"/>
</dbReference>
<dbReference type="Gene3D" id="4.10.240.10">
    <property type="entry name" value="Zn(2)-C6 fungal-type DNA-binding domain"/>
    <property type="match status" value="1"/>
</dbReference>
<feature type="region of interest" description="Disordered" evidence="8">
    <location>
        <begin position="332"/>
        <end position="370"/>
    </location>
</feature>
<dbReference type="SUPFAM" id="SSF57701">
    <property type="entry name" value="Zn2/Cys6 DNA-binding domain"/>
    <property type="match status" value="1"/>
</dbReference>
<dbReference type="Proteomes" id="UP000245609">
    <property type="component" value="Unassembled WGS sequence"/>
</dbReference>
<evidence type="ECO:0000256" key="6">
    <source>
        <dbReference type="ARBA" id="ARBA00023163"/>
    </source>
</evidence>
<organism evidence="10 11">
    <name type="scientific">Smittium megazygosporum</name>
    <dbReference type="NCBI Taxonomy" id="133381"/>
    <lineage>
        <taxon>Eukaryota</taxon>
        <taxon>Fungi</taxon>
        <taxon>Fungi incertae sedis</taxon>
        <taxon>Zoopagomycota</taxon>
        <taxon>Kickxellomycotina</taxon>
        <taxon>Harpellomycetes</taxon>
        <taxon>Harpellales</taxon>
        <taxon>Legeriomycetaceae</taxon>
        <taxon>Smittium</taxon>
    </lineage>
</organism>
<dbReference type="PANTHER" id="PTHR31313:SF81">
    <property type="entry name" value="TY1 ENHANCER ACTIVATOR"/>
    <property type="match status" value="1"/>
</dbReference>
<dbReference type="PROSITE" id="PS00463">
    <property type="entry name" value="ZN2_CY6_FUNGAL_1"/>
    <property type="match status" value="1"/>
</dbReference>
<keyword evidence="4" id="KW-0805">Transcription regulation</keyword>
<keyword evidence="7" id="KW-0539">Nucleus</keyword>
<evidence type="ECO:0000256" key="2">
    <source>
        <dbReference type="ARBA" id="ARBA00022723"/>
    </source>
</evidence>
<keyword evidence="6" id="KW-0804">Transcription</keyword>
<evidence type="ECO:0000313" key="11">
    <source>
        <dbReference type="Proteomes" id="UP000245609"/>
    </source>
</evidence>
<evidence type="ECO:0000256" key="5">
    <source>
        <dbReference type="ARBA" id="ARBA00023125"/>
    </source>
</evidence>
<keyword evidence="11" id="KW-1185">Reference proteome</keyword>
<reference evidence="10 11" key="1">
    <citation type="journal article" date="2018" name="MBio">
        <title>Comparative Genomics Reveals the Core Gene Toolbox for the Fungus-Insect Symbiosis.</title>
        <authorList>
            <person name="Wang Y."/>
            <person name="Stata M."/>
            <person name="Wang W."/>
            <person name="Stajich J.E."/>
            <person name="White M.M."/>
            <person name="Moncalvo J.M."/>
        </authorList>
    </citation>
    <scope>NUCLEOTIDE SEQUENCE [LARGE SCALE GENOMIC DNA]</scope>
    <source>
        <strain evidence="10 11">SC-DP-2</strain>
    </source>
</reference>
<name>A0A2T9ZJZ8_9FUNG</name>
<feature type="compositionally biased region" description="Polar residues" evidence="8">
    <location>
        <begin position="360"/>
        <end position="370"/>
    </location>
</feature>
<comment type="caution">
    <text evidence="10">The sequence shown here is derived from an EMBL/GenBank/DDBJ whole genome shotgun (WGS) entry which is preliminary data.</text>
</comment>
<evidence type="ECO:0000256" key="7">
    <source>
        <dbReference type="ARBA" id="ARBA00023242"/>
    </source>
</evidence>
<protein>
    <recommendedName>
        <fullName evidence="9">Zn(2)-C6 fungal-type domain-containing protein</fullName>
    </recommendedName>
</protein>